<keyword evidence="4" id="KW-1185">Reference proteome</keyword>
<proteinExistence type="predicted"/>
<dbReference type="Proteomes" id="UP001212997">
    <property type="component" value="Unassembled WGS sequence"/>
</dbReference>
<feature type="region of interest" description="Disordered" evidence="1">
    <location>
        <begin position="89"/>
        <end position="145"/>
    </location>
</feature>
<feature type="compositionally biased region" description="Basic and acidic residues" evidence="1">
    <location>
        <begin position="112"/>
        <end position="121"/>
    </location>
</feature>
<feature type="transmembrane region" description="Helical" evidence="2">
    <location>
        <begin position="59"/>
        <end position="78"/>
    </location>
</feature>
<gene>
    <name evidence="3" type="ORF">NLI96_g6205</name>
</gene>
<feature type="compositionally biased region" description="Polar residues" evidence="1">
    <location>
        <begin position="8"/>
        <end position="19"/>
    </location>
</feature>
<dbReference type="EMBL" id="JANAWD010000222">
    <property type="protein sequence ID" value="KAJ3483575.1"/>
    <property type="molecule type" value="Genomic_DNA"/>
</dbReference>
<reference evidence="3" key="1">
    <citation type="submission" date="2022-07" db="EMBL/GenBank/DDBJ databases">
        <title>Genome Sequence of Physisporinus lineatus.</title>
        <authorList>
            <person name="Buettner E."/>
        </authorList>
    </citation>
    <scope>NUCLEOTIDE SEQUENCE</scope>
    <source>
        <strain evidence="3">VT162</strain>
    </source>
</reference>
<dbReference type="Gene3D" id="3.40.50.11350">
    <property type="match status" value="1"/>
</dbReference>
<evidence type="ECO:0000256" key="1">
    <source>
        <dbReference type="SAM" id="MobiDB-lite"/>
    </source>
</evidence>
<evidence type="ECO:0000313" key="3">
    <source>
        <dbReference type="EMBL" id="KAJ3483575.1"/>
    </source>
</evidence>
<protein>
    <submittedName>
        <fullName evidence="3">Uncharacterized protein</fullName>
    </submittedName>
</protein>
<evidence type="ECO:0000256" key="2">
    <source>
        <dbReference type="SAM" id="Phobius"/>
    </source>
</evidence>
<keyword evidence="2" id="KW-0812">Transmembrane</keyword>
<evidence type="ECO:0000313" key="4">
    <source>
        <dbReference type="Proteomes" id="UP001212997"/>
    </source>
</evidence>
<keyword evidence="2" id="KW-0472">Membrane</keyword>
<comment type="caution">
    <text evidence="3">The sequence shown here is derived from an EMBL/GenBank/DDBJ whole genome shotgun (WGS) entry which is preliminary data.</text>
</comment>
<dbReference type="AlphaFoldDB" id="A0AAD5V3S6"/>
<organism evidence="3 4">
    <name type="scientific">Meripilus lineatus</name>
    <dbReference type="NCBI Taxonomy" id="2056292"/>
    <lineage>
        <taxon>Eukaryota</taxon>
        <taxon>Fungi</taxon>
        <taxon>Dikarya</taxon>
        <taxon>Basidiomycota</taxon>
        <taxon>Agaricomycotina</taxon>
        <taxon>Agaricomycetes</taxon>
        <taxon>Polyporales</taxon>
        <taxon>Meripilaceae</taxon>
        <taxon>Meripilus</taxon>
    </lineage>
</organism>
<feature type="region of interest" description="Disordered" evidence="1">
    <location>
        <begin position="1"/>
        <end position="35"/>
    </location>
</feature>
<feature type="compositionally biased region" description="Basic and acidic residues" evidence="1">
    <location>
        <begin position="22"/>
        <end position="34"/>
    </location>
</feature>
<keyword evidence="2" id="KW-1133">Transmembrane helix</keyword>
<sequence length="663" mass="75071">MLLRSRTSRPTNLWSNESLSDLPEHSSGDDDSPRRVRLRRINPGVLSLHPHRSFRKRKILMFLILITLIALVIWYIYYLKPAPFAFTTTPNLARPSSDPHTIPTGPTKRPHRDQPERDHKARTPRRKQQLKSSTTSHRSWPPLVSVVPETRPDPDKFYSGLTSSSVDAQFCNEAPQCQFLLPLWIGEQESRSRIHVVQVLQLAMALNRTLVLPNVGKSRLGACSRWDFEVYYDVGSLVGKKSPDELYPISNKQERLRKAMLMDDFKTWLELRPSKPHSQVVFVDEKPAGEKIKTKDVTLFPGVSARSETPVLDVFVDQDTLDPQDHRLKKTRCLNTKFRQMDLDAFLPVSVHLPLDEAQKALVSSDALIDALRREDVRNHSYIDSPSQEAPSPDVLILHWDIRHFPFTFYSPTNLQYSQPLLDLSDRLTSAYKPYLAVHWRMETVPSGVLPDCAESLVDTLSTLLSDTALSKGIKTIWFASDFPWVVSSSSPLAFGGYDDHDQKNLHMKIDTSARRSSTFRSVTYEHIEAIETFKNAFNQGGALEGYKLTGVAEELDRVRTEIENSHRGDVDDEDEGGAERYPWSGKGFNILEQDDDDGVLLEDPGVLGILDKLAAFNAALFVSGARGCGRVSTFTKQIMEYRGNVTRDDGMELIRNVVEVFG</sequence>
<accession>A0AAD5V3S6</accession>
<name>A0AAD5V3S6_9APHY</name>